<evidence type="ECO:0000313" key="2">
    <source>
        <dbReference type="Proteomes" id="UP000291106"/>
    </source>
</evidence>
<dbReference type="AlphaFoldDB" id="A0A411PKH5"/>
<dbReference type="InterPro" id="IPR021334">
    <property type="entry name" value="DUF2947"/>
</dbReference>
<proteinExistence type="predicted"/>
<dbReference type="Pfam" id="PF11163">
    <property type="entry name" value="DUF2947"/>
    <property type="match status" value="1"/>
</dbReference>
<accession>A0A411PKH5</accession>
<dbReference type="KEGG" id="smai:EXU30_16055"/>
<organism evidence="1 2">
    <name type="scientific">Shewanella maritima</name>
    <dbReference type="NCBI Taxonomy" id="2520507"/>
    <lineage>
        <taxon>Bacteria</taxon>
        <taxon>Pseudomonadati</taxon>
        <taxon>Pseudomonadota</taxon>
        <taxon>Gammaproteobacteria</taxon>
        <taxon>Alteromonadales</taxon>
        <taxon>Shewanellaceae</taxon>
        <taxon>Shewanella</taxon>
    </lineage>
</organism>
<protein>
    <submittedName>
        <fullName evidence="1">DUF2947 family protein</fullName>
    </submittedName>
</protein>
<dbReference type="EMBL" id="CP036200">
    <property type="protein sequence ID" value="QBF84016.1"/>
    <property type="molecule type" value="Genomic_DNA"/>
</dbReference>
<sequence>MNLSYLSLDQYKRKWIFSHKDLPVTDDDKQAIKPLSDKSAMEVWNKWISNKSSRAEQFTKGDWPAKDSAWKITEHWQAAWDSEDNAMPEVVSQHIDWAGDTQVFFCYEKYQIIETRWDVFVRNWKCFLFFDDGPLLIAPGQKQAMMFEQSGQFKLGVRG</sequence>
<name>A0A411PKH5_9GAMM</name>
<dbReference type="RefSeq" id="WP_130601705.1">
    <property type="nucleotide sequence ID" value="NZ_CP036200.1"/>
</dbReference>
<keyword evidence="2" id="KW-1185">Reference proteome</keyword>
<evidence type="ECO:0000313" key="1">
    <source>
        <dbReference type="EMBL" id="QBF84016.1"/>
    </source>
</evidence>
<gene>
    <name evidence="1" type="ORF">EXU30_16055</name>
</gene>
<dbReference type="OrthoDB" id="6687905at2"/>
<reference evidence="1 2" key="1">
    <citation type="submission" date="2019-02" db="EMBL/GenBank/DDBJ databases">
        <title>Shewanella sp. D4-2 isolated from Dokdo Island.</title>
        <authorList>
            <person name="Baek K."/>
        </authorList>
    </citation>
    <scope>NUCLEOTIDE SEQUENCE [LARGE SCALE GENOMIC DNA]</scope>
    <source>
        <strain evidence="1 2">D4-2</strain>
    </source>
</reference>
<dbReference type="Proteomes" id="UP000291106">
    <property type="component" value="Chromosome"/>
</dbReference>